<reference evidence="4 5" key="1">
    <citation type="journal article" date="2021" name="Commun. Biol.">
        <title>The genome of Shorea leprosula (Dipterocarpaceae) highlights the ecological relevance of drought in aseasonal tropical rainforests.</title>
        <authorList>
            <person name="Ng K.K.S."/>
            <person name="Kobayashi M.J."/>
            <person name="Fawcett J.A."/>
            <person name="Hatakeyama M."/>
            <person name="Paape T."/>
            <person name="Ng C.H."/>
            <person name="Ang C.C."/>
            <person name="Tnah L.H."/>
            <person name="Lee C.T."/>
            <person name="Nishiyama T."/>
            <person name="Sese J."/>
            <person name="O'Brien M.J."/>
            <person name="Copetti D."/>
            <person name="Mohd Noor M.I."/>
            <person name="Ong R.C."/>
            <person name="Putra M."/>
            <person name="Sireger I.Z."/>
            <person name="Indrioko S."/>
            <person name="Kosugi Y."/>
            <person name="Izuno A."/>
            <person name="Isagi Y."/>
            <person name="Lee S.L."/>
            <person name="Shimizu K.K."/>
        </authorList>
    </citation>
    <scope>NUCLEOTIDE SEQUENCE [LARGE SCALE GENOMIC DNA]</scope>
    <source>
        <strain evidence="4">214</strain>
    </source>
</reference>
<comment type="caution">
    <text evidence="4">The sequence shown here is derived from an EMBL/GenBank/DDBJ whole genome shotgun (WGS) entry which is preliminary data.</text>
</comment>
<evidence type="ECO:0000313" key="4">
    <source>
        <dbReference type="EMBL" id="GKU94626.1"/>
    </source>
</evidence>
<dbReference type="InterPro" id="IPR011990">
    <property type="entry name" value="TPR-like_helical_dom_sf"/>
</dbReference>
<feature type="repeat" description="PPR" evidence="3">
    <location>
        <begin position="254"/>
        <end position="284"/>
    </location>
</feature>
<evidence type="ECO:0000256" key="3">
    <source>
        <dbReference type="PROSITE-ProRule" id="PRU00708"/>
    </source>
</evidence>
<gene>
    <name evidence="4" type="ORF">SLEP1_g8089</name>
</gene>
<dbReference type="FunFam" id="1.25.40.10:FF:000690">
    <property type="entry name" value="Pentatricopeptide repeat-containing protein"/>
    <property type="match status" value="1"/>
</dbReference>
<dbReference type="NCBIfam" id="TIGR00756">
    <property type="entry name" value="PPR"/>
    <property type="match status" value="7"/>
</dbReference>
<dbReference type="PANTHER" id="PTHR47926:SF528">
    <property type="entry name" value="PENTATRICOPEPTIDE REPEAT-CONTAINING PROTEIN"/>
    <property type="match status" value="1"/>
</dbReference>
<feature type="repeat" description="PPR" evidence="3">
    <location>
        <begin position="355"/>
        <end position="385"/>
    </location>
</feature>
<dbReference type="InterPro" id="IPR002885">
    <property type="entry name" value="PPR_rpt"/>
</dbReference>
<dbReference type="SUPFAM" id="SSF48452">
    <property type="entry name" value="TPR-like"/>
    <property type="match status" value="1"/>
</dbReference>
<evidence type="ECO:0000313" key="5">
    <source>
        <dbReference type="Proteomes" id="UP001054252"/>
    </source>
</evidence>
<dbReference type="PANTHER" id="PTHR47926">
    <property type="entry name" value="PENTATRICOPEPTIDE REPEAT-CONTAINING PROTEIN"/>
    <property type="match status" value="1"/>
</dbReference>
<keyword evidence="2" id="KW-0677">Repeat</keyword>
<keyword evidence="5" id="KW-1185">Reference proteome</keyword>
<dbReference type="Pfam" id="PF20431">
    <property type="entry name" value="E_motif"/>
    <property type="match status" value="1"/>
</dbReference>
<feature type="repeat" description="PPR" evidence="3">
    <location>
        <begin position="285"/>
        <end position="319"/>
    </location>
</feature>
<organism evidence="4 5">
    <name type="scientific">Rubroshorea leprosula</name>
    <dbReference type="NCBI Taxonomy" id="152421"/>
    <lineage>
        <taxon>Eukaryota</taxon>
        <taxon>Viridiplantae</taxon>
        <taxon>Streptophyta</taxon>
        <taxon>Embryophyta</taxon>
        <taxon>Tracheophyta</taxon>
        <taxon>Spermatophyta</taxon>
        <taxon>Magnoliopsida</taxon>
        <taxon>eudicotyledons</taxon>
        <taxon>Gunneridae</taxon>
        <taxon>Pentapetalae</taxon>
        <taxon>rosids</taxon>
        <taxon>malvids</taxon>
        <taxon>Malvales</taxon>
        <taxon>Dipterocarpaceae</taxon>
        <taxon>Rubroshorea</taxon>
    </lineage>
</organism>
<evidence type="ECO:0008006" key="6">
    <source>
        <dbReference type="Google" id="ProtNLM"/>
    </source>
</evidence>
<proteinExistence type="inferred from homology"/>
<evidence type="ECO:0000256" key="1">
    <source>
        <dbReference type="ARBA" id="ARBA00006643"/>
    </source>
</evidence>
<dbReference type="Proteomes" id="UP001054252">
    <property type="component" value="Unassembled WGS sequence"/>
</dbReference>
<sequence>MNQLKQIHAQIIVHGLTNENLTLGKLISFCAVADTGNLGYAQLVFDRIREPNKYMYNSLIRGYVTSDNPEKAISFYHQMVGSGLSPNEFTLPFVLKACSSKSVYWVLVLVHGQVIKLGIGSVVCVQNALISCYVVCGLIHSARQLFDDMLERSRISWNSIIGGYTRLGCCKEAFLLFKEMRKLGVEPDVITLVNLLSACSKNCELDMGRYVHLYIVITGVEIDLILRNALLDLYAKSGLLNLAQRVFDRMADKNVVSWTTLLGAYAKCGLLELAQQIFSQMPEKNLVSWNSMISCYVREGQCREALALFQNMCDSGVLPDEATLVSVLSACSQIGDMVMGKKTHNYICSNDIIPSVTLYNSIIDMYAKCGALESVVDIFNMMPEKNLVSWNVVIGALALHGRGLEAINVFEEMLAHGISPDGITFTGLLSACSHSGLVDQGRYYFDKMTTAYRIPCEIEHYACIVDLLGRGGLLEEAVRLIEGMPMKPDVVVWGALLGACRMHGNVNIARQVLKQILELEPHNAGLYVLLSNLFCEAQRWEDVKNIRKLMNDRRIIKSKAISFTEIEGRVNEFMVADERHPSCSSVYSTLNQLTDHMKPIHYLYNYSGELFDLEEL</sequence>
<dbReference type="FunFam" id="1.25.40.10:FF:000470">
    <property type="entry name" value="Pentatricopeptide repeat-containing protein At5g66520"/>
    <property type="match status" value="1"/>
</dbReference>
<dbReference type="Gene3D" id="1.25.40.10">
    <property type="entry name" value="Tetratricopeptide repeat domain"/>
    <property type="match status" value="5"/>
</dbReference>
<protein>
    <recommendedName>
        <fullName evidence="6">Pentatricopeptide repeat-containing protein</fullName>
    </recommendedName>
</protein>
<name>A0AAV5IAF9_9ROSI</name>
<dbReference type="GO" id="GO:0003729">
    <property type="term" value="F:mRNA binding"/>
    <property type="evidence" value="ECO:0007669"/>
    <property type="project" value="UniProtKB-ARBA"/>
</dbReference>
<evidence type="ECO:0000256" key="2">
    <source>
        <dbReference type="ARBA" id="ARBA00022737"/>
    </source>
</evidence>
<feature type="repeat" description="PPR" evidence="3">
    <location>
        <begin position="52"/>
        <end position="86"/>
    </location>
</feature>
<dbReference type="GO" id="GO:0009451">
    <property type="term" value="P:RNA modification"/>
    <property type="evidence" value="ECO:0007669"/>
    <property type="project" value="InterPro"/>
</dbReference>
<dbReference type="EMBL" id="BPVZ01000008">
    <property type="protein sequence ID" value="GKU94626.1"/>
    <property type="molecule type" value="Genomic_DNA"/>
</dbReference>
<dbReference type="Pfam" id="PF01535">
    <property type="entry name" value="PPR"/>
    <property type="match status" value="3"/>
</dbReference>
<dbReference type="InterPro" id="IPR046848">
    <property type="entry name" value="E_motif"/>
</dbReference>
<dbReference type="Pfam" id="PF13041">
    <property type="entry name" value="PPR_2"/>
    <property type="match status" value="4"/>
</dbReference>
<dbReference type="PROSITE" id="PS51375">
    <property type="entry name" value="PPR"/>
    <property type="match status" value="6"/>
</dbReference>
<dbReference type="FunFam" id="1.25.40.10:FF:000348">
    <property type="entry name" value="Pentatricopeptide repeat-containing protein chloroplastic"/>
    <property type="match status" value="1"/>
</dbReference>
<comment type="similarity">
    <text evidence="1">Belongs to the PPR family. PCMP-H subfamily.</text>
</comment>
<dbReference type="InterPro" id="IPR046960">
    <property type="entry name" value="PPR_At4g14850-like_plant"/>
</dbReference>
<accession>A0AAV5IAF9</accession>
<feature type="repeat" description="PPR" evidence="3">
    <location>
        <begin position="386"/>
        <end position="420"/>
    </location>
</feature>
<dbReference type="AlphaFoldDB" id="A0AAV5IAF9"/>
<feature type="repeat" description="PPR" evidence="3">
    <location>
        <begin position="153"/>
        <end position="187"/>
    </location>
</feature>